<sequence length="83" mass="8530">MGQSAAAGQLSAGDVILRDDGGHGPDPIFAACLRLLHVISPGAASIRTGFRLCNADESASQNSRSPSVFPLPRRRGVSGETPS</sequence>
<protein>
    <submittedName>
        <fullName evidence="2">Uncharacterized protein</fullName>
    </submittedName>
</protein>
<accession>A0A2N9AWX0</accession>
<gene>
    <name evidence="2" type="ORF">TK0001_5249</name>
</gene>
<name>A0A2N9AWX0_METEX</name>
<proteinExistence type="predicted"/>
<feature type="region of interest" description="Disordered" evidence="1">
    <location>
        <begin position="56"/>
        <end position="83"/>
    </location>
</feature>
<organism evidence="2 3">
    <name type="scientific">Methylorubrum extorquens</name>
    <name type="common">Methylobacterium dichloromethanicum</name>
    <name type="synonym">Methylobacterium extorquens</name>
    <dbReference type="NCBI Taxonomy" id="408"/>
    <lineage>
        <taxon>Bacteria</taxon>
        <taxon>Pseudomonadati</taxon>
        <taxon>Pseudomonadota</taxon>
        <taxon>Alphaproteobacteria</taxon>
        <taxon>Hyphomicrobiales</taxon>
        <taxon>Methylobacteriaceae</taxon>
        <taxon>Methylorubrum</taxon>
    </lineage>
</organism>
<dbReference type="EMBL" id="LT962688">
    <property type="protein sequence ID" value="SOR31825.1"/>
    <property type="molecule type" value="Genomic_DNA"/>
</dbReference>
<evidence type="ECO:0000313" key="3">
    <source>
        <dbReference type="Proteomes" id="UP000233769"/>
    </source>
</evidence>
<evidence type="ECO:0000313" key="2">
    <source>
        <dbReference type="EMBL" id="SOR31825.1"/>
    </source>
</evidence>
<evidence type="ECO:0000256" key="1">
    <source>
        <dbReference type="SAM" id="MobiDB-lite"/>
    </source>
</evidence>
<dbReference type="AlphaFoldDB" id="A0A2N9AWX0"/>
<dbReference type="Proteomes" id="UP000233769">
    <property type="component" value="Chromosome tk0001"/>
</dbReference>
<reference evidence="3" key="1">
    <citation type="submission" date="2017-10" db="EMBL/GenBank/DDBJ databases">
        <authorList>
            <person name="Regsiter A."/>
            <person name="William W."/>
        </authorList>
    </citation>
    <scope>NUCLEOTIDE SEQUENCE [LARGE SCALE GENOMIC DNA]</scope>
</reference>
<feature type="compositionally biased region" description="Polar residues" evidence="1">
    <location>
        <begin position="57"/>
        <end position="66"/>
    </location>
</feature>